<name>A0AAD6YDR7_9AGAR</name>
<keyword evidence="2" id="KW-1185">Reference proteome</keyword>
<reference evidence="1" key="1">
    <citation type="submission" date="2023-03" db="EMBL/GenBank/DDBJ databases">
        <title>Massive genome expansion in bonnet fungi (Mycena s.s.) driven by repeated elements and novel gene families across ecological guilds.</title>
        <authorList>
            <consortium name="Lawrence Berkeley National Laboratory"/>
            <person name="Harder C.B."/>
            <person name="Miyauchi S."/>
            <person name="Viragh M."/>
            <person name="Kuo A."/>
            <person name="Thoen E."/>
            <person name="Andreopoulos B."/>
            <person name="Lu D."/>
            <person name="Skrede I."/>
            <person name="Drula E."/>
            <person name="Henrissat B."/>
            <person name="Morin E."/>
            <person name="Kohler A."/>
            <person name="Barry K."/>
            <person name="LaButti K."/>
            <person name="Morin E."/>
            <person name="Salamov A."/>
            <person name="Lipzen A."/>
            <person name="Mereny Z."/>
            <person name="Hegedus B."/>
            <person name="Baldrian P."/>
            <person name="Stursova M."/>
            <person name="Weitz H."/>
            <person name="Taylor A."/>
            <person name="Grigoriev I.V."/>
            <person name="Nagy L.G."/>
            <person name="Martin F."/>
            <person name="Kauserud H."/>
        </authorList>
    </citation>
    <scope>NUCLEOTIDE SEQUENCE</scope>
    <source>
        <strain evidence="1">9144</strain>
    </source>
</reference>
<evidence type="ECO:0000313" key="1">
    <source>
        <dbReference type="EMBL" id="KAJ7204442.1"/>
    </source>
</evidence>
<evidence type="ECO:0000313" key="2">
    <source>
        <dbReference type="Proteomes" id="UP001219525"/>
    </source>
</evidence>
<gene>
    <name evidence="1" type="ORF">GGX14DRAFT_398275</name>
</gene>
<protein>
    <submittedName>
        <fullName evidence="1">Uncharacterized protein</fullName>
    </submittedName>
</protein>
<dbReference type="AlphaFoldDB" id="A0AAD6YDR7"/>
<dbReference type="Proteomes" id="UP001219525">
    <property type="component" value="Unassembled WGS sequence"/>
</dbReference>
<organism evidence="1 2">
    <name type="scientific">Mycena pura</name>
    <dbReference type="NCBI Taxonomy" id="153505"/>
    <lineage>
        <taxon>Eukaryota</taxon>
        <taxon>Fungi</taxon>
        <taxon>Dikarya</taxon>
        <taxon>Basidiomycota</taxon>
        <taxon>Agaricomycotina</taxon>
        <taxon>Agaricomycetes</taxon>
        <taxon>Agaricomycetidae</taxon>
        <taxon>Agaricales</taxon>
        <taxon>Marasmiineae</taxon>
        <taxon>Mycenaceae</taxon>
        <taxon>Mycena</taxon>
    </lineage>
</organism>
<proteinExistence type="predicted"/>
<accession>A0AAD6YDR7</accession>
<comment type="caution">
    <text evidence="1">The sequence shown here is derived from an EMBL/GenBank/DDBJ whole genome shotgun (WGS) entry which is preliminary data.</text>
</comment>
<sequence length="223" mass="25789">MAPRTVFFRPRPRIDYFGTEWIPRSPSWQPFHPDYEEVPMDASDERPFDCSEASELHLHELYQVIRPLLTIPSFESASMCTLYANYLTQQKKQAKITDFQHRTKECLVARFRALSQKTAKLVYDGHELNQEALVVELIRARIFSMQSELIELKVWACICAEVMNYTLLISQIPDDLNHQRFWASTTAYRLGSAAAESDFSSNSAVYPISGLRRRSQQSSSQEL</sequence>
<dbReference type="EMBL" id="JARJCW010000047">
    <property type="protein sequence ID" value="KAJ7204442.1"/>
    <property type="molecule type" value="Genomic_DNA"/>
</dbReference>